<dbReference type="AlphaFoldDB" id="A0A844M0F5"/>
<name>A0A844M0F5_9GAMM</name>
<keyword evidence="1" id="KW-0732">Signal</keyword>
<protein>
    <recommendedName>
        <fullName evidence="4">Lipoprotein</fullName>
    </recommendedName>
</protein>
<feature type="chain" id="PRO_5032785561" description="Lipoprotein" evidence="1">
    <location>
        <begin position="23"/>
        <end position="231"/>
    </location>
</feature>
<evidence type="ECO:0000313" key="3">
    <source>
        <dbReference type="Proteomes" id="UP000442109"/>
    </source>
</evidence>
<accession>A0A844M0F5</accession>
<organism evidence="2 3">
    <name type="scientific">Psychrobacter sanguinis</name>
    <dbReference type="NCBI Taxonomy" id="861445"/>
    <lineage>
        <taxon>Bacteria</taxon>
        <taxon>Pseudomonadati</taxon>
        <taxon>Pseudomonadota</taxon>
        <taxon>Gammaproteobacteria</taxon>
        <taxon>Moraxellales</taxon>
        <taxon>Moraxellaceae</taxon>
        <taxon>Psychrobacter</taxon>
    </lineage>
</organism>
<gene>
    <name evidence="2" type="ORF">GB996_06580</name>
</gene>
<keyword evidence="3" id="KW-1185">Reference proteome</keyword>
<dbReference type="RefSeq" id="WP_155587190.1">
    <property type="nucleotide sequence ID" value="NZ_WFKQ01000004.1"/>
</dbReference>
<evidence type="ECO:0008006" key="4">
    <source>
        <dbReference type="Google" id="ProtNLM"/>
    </source>
</evidence>
<evidence type="ECO:0000256" key="1">
    <source>
        <dbReference type="SAM" id="SignalP"/>
    </source>
</evidence>
<dbReference type="EMBL" id="WFKQ01000004">
    <property type="protein sequence ID" value="MUG32459.1"/>
    <property type="molecule type" value="Genomic_DNA"/>
</dbReference>
<comment type="caution">
    <text evidence="2">The sequence shown here is derived from an EMBL/GenBank/DDBJ whole genome shotgun (WGS) entry which is preliminary data.</text>
</comment>
<sequence>MTLNPVRPFVSAVVLATLTALAGCDTRTQNPMMQTIPTDAEKWQDKLGDTLEQLSEEDRQLLSRYMLRMRLSDAYEKGAVPRITIGRALEQQRKYEALHPDNPTGKKSPVTTAVQPDNYPITLLPAKTSENDSLNNVKLSFVLSNEGQTAVKSFKGTLMLRYPAFKKPKPVVIPFTLFDPPMSPKQSRKMEADVSITDINVMKAIQNPQNIEIEITNGAMVLEDGREIVFK</sequence>
<reference evidence="2 3" key="1">
    <citation type="journal article" date="2019" name="PLoS ONE">
        <title>Pup mortality in New Zealand sea lions (Phocarctos hookeri) at Enderby Island, Auckland Islands, 2013-18.</title>
        <authorList>
            <person name="Michael S.A."/>
            <person name="Hayman D.T.S."/>
            <person name="Gray R."/>
            <person name="Zhang J."/>
            <person name="Rogers L."/>
            <person name="Roe W.D."/>
        </authorList>
    </citation>
    <scope>NUCLEOTIDE SEQUENCE [LARGE SCALE GENOMIC DNA]</scope>
    <source>
        <strain evidence="2 3">SM868</strain>
    </source>
</reference>
<dbReference type="PROSITE" id="PS51257">
    <property type="entry name" value="PROKAR_LIPOPROTEIN"/>
    <property type="match status" value="1"/>
</dbReference>
<proteinExistence type="predicted"/>
<evidence type="ECO:0000313" key="2">
    <source>
        <dbReference type="EMBL" id="MUG32459.1"/>
    </source>
</evidence>
<dbReference type="OrthoDB" id="6660152at2"/>
<feature type="signal peptide" evidence="1">
    <location>
        <begin position="1"/>
        <end position="22"/>
    </location>
</feature>
<dbReference type="Proteomes" id="UP000442109">
    <property type="component" value="Unassembled WGS sequence"/>
</dbReference>